<protein>
    <submittedName>
        <fullName evidence="2">Uncharacterized protein</fullName>
    </submittedName>
</protein>
<gene>
    <name evidence="2" type="ORF">BOTBODRAFT_541173</name>
</gene>
<feature type="compositionally biased region" description="Polar residues" evidence="1">
    <location>
        <begin position="125"/>
        <end position="134"/>
    </location>
</feature>
<evidence type="ECO:0000256" key="1">
    <source>
        <dbReference type="SAM" id="MobiDB-lite"/>
    </source>
</evidence>
<dbReference type="InParanoid" id="A0A067MBM4"/>
<reference evidence="3" key="1">
    <citation type="journal article" date="2014" name="Proc. Natl. Acad. Sci. U.S.A.">
        <title>Extensive sampling of basidiomycete genomes demonstrates inadequacy of the white-rot/brown-rot paradigm for wood decay fungi.</title>
        <authorList>
            <person name="Riley R."/>
            <person name="Salamov A.A."/>
            <person name="Brown D.W."/>
            <person name="Nagy L.G."/>
            <person name="Floudas D."/>
            <person name="Held B.W."/>
            <person name="Levasseur A."/>
            <person name="Lombard V."/>
            <person name="Morin E."/>
            <person name="Otillar R."/>
            <person name="Lindquist E.A."/>
            <person name="Sun H."/>
            <person name="LaButti K.M."/>
            <person name="Schmutz J."/>
            <person name="Jabbour D."/>
            <person name="Luo H."/>
            <person name="Baker S.E."/>
            <person name="Pisabarro A.G."/>
            <person name="Walton J.D."/>
            <person name="Blanchette R.A."/>
            <person name="Henrissat B."/>
            <person name="Martin F."/>
            <person name="Cullen D."/>
            <person name="Hibbett D.S."/>
            <person name="Grigoriev I.V."/>
        </authorList>
    </citation>
    <scope>NUCLEOTIDE SEQUENCE [LARGE SCALE GENOMIC DNA]</scope>
    <source>
        <strain evidence="3">FD-172 SS1</strain>
    </source>
</reference>
<evidence type="ECO:0000313" key="2">
    <source>
        <dbReference type="EMBL" id="KDQ08991.1"/>
    </source>
</evidence>
<dbReference type="HOGENOM" id="CLU_1703938_0_0_1"/>
<feature type="region of interest" description="Disordered" evidence="1">
    <location>
        <begin position="104"/>
        <end position="134"/>
    </location>
</feature>
<evidence type="ECO:0000313" key="3">
    <source>
        <dbReference type="Proteomes" id="UP000027195"/>
    </source>
</evidence>
<name>A0A067MBM4_BOTB1</name>
<keyword evidence="3" id="KW-1185">Reference proteome</keyword>
<dbReference type="EMBL" id="KL198084">
    <property type="protein sequence ID" value="KDQ08991.1"/>
    <property type="molecule type" value="Genomic_DNA"/>
</dbReference>
<dbReference type="AlphaFoldDB" id="A0A067MBM4"/>
<sequence>MLGGRVLELDTMGKGDSTSTRELRQSITASSYICWACTLQPTSRRRHTFCPRTLFIGDSLCLALITSDITSLLLALSNFLRITQAFRVPRTSAYTAYYCPPERHPSRPAVGSRAQPAPPARRPQSFGSHVHNSGTFTLRARDSGTMARFRCRLI</sequence>
<dbReference type="Proteomes" id="UP000027195">
    <property type="component" value="Unassembled WGS sequence"/>
</dbReference>
<accession>A0A067MBM4</accession>
<proteinExistence type="predicted"/>
<organism evidence="2 3">
    <name type="scientific">Botryobasidium botryosum (strain FD-172 SS1)</name>
    <dbReference type="NCBI Taxonomy" id="930990"/>
    <lineage>
        <taxon>Eukaryota</taxon>
        <taxon>Fungi</taxon>
        <taxon>Dikarya</taxon>
        <taxon>Basidiomycota</taxon>
        <taxon>Agaricomycotina</taxon>
        <taxon>Agaricomycetes</taxon>
        <taxon>Cantharellales</taxon>
        <taxon>Botryobasidiaceae</taxon>
        <taxon>Botryobasidium</taxon>
    </lineage>
</organism>